<organism evidence="2 3">
    <name type="scientific">Parnassius apollo</name>
    <name type="common">Apollo butterfly</name>
    <name type="synonym">Papilio apollo</name>
    <dbReference type="NCBI Taxonomy" id="110799"/>
    <lineage>
        <taxon>Eukaryota</taxon>
        <taxon>Metazoa</taxon>
        <taxon>Ecdysozoa</taxon>
        <taxon>Arthropoda</taxon>
        <taxon>Hexapoda</taxon>
        <taxon>Insecta</taxon>
        <taxon>Pterygota</taxon>
        <taxon>Neoptera</taxon>
        <taxon>Endopterygota</taxon>
        <taxon>Lepidoptera</taxon>
        <taxon>Glossata</taxon>
        <taxon>Ditrysia</taxon>
        <taxon>Papilionoidea</taxon>
        <taxon>Papilionidae</taxon>
        <taxon>Parnassiinae</taxon>
        <taxon>Parnassini</taxon>
        <taxon>Parnassius</taxon>
        <taxon>Parnassius</taxon>
    </lineage>
</organism>
<dbReference type="Proteomes" id="UP000691718">
    <property type="component" value="Unassembled WGS sequence"/>
</dbReference>
<name>A0A8S3XCQ3_PARAO</name>
<dbReference type="GO" id="GO:0015074">
    <property type="term" value="P:DNA integration"/>
    <property type="evidence" value="ECO:0007669"/>
    <property type="project" value="InterPro"/>
</dbReference>
<dbReference type="Pfam" id="PF23663">
    <property type="entry name" value="Znf_SCAND3"/>
    <property type="match status" value="1"/>
</dbReference>
<evidence type="ECO:0000313" key="2">
    <source>
        <dbReference type="EMBL" id="CAG5016958.1"/>
    </source>
</evidence>
<proteinExistence type="predicted"/>
<keyword evidence="3" id="KW-1185">Reference proteome</keyword>
<dbReference type="AlphaFoldDB" id="A0A8S3XCQ3"/>
<dbReference type="InterPro" id="IPR050951">
    <property type="entry name" value="Retrovirus_Pol_polyprotein"/>
</dbReference>
<sequence length="504" mass="56879">MRIGDVDYLILKKDSPESPTVRVILLEEYYDILLDIHRGCGHGGRDKIQYQIKDRFIIVRKAIDLFVSLCPACESKRNLPKKGIVVKPIISRDFNERGQVDMIDLQSAPDGDFKWLLNYQDHSIKFLHFRPLSTKKAREVATELLKIFLEFGAPYILQSDNGKEFTANIIEEMGKMWPECKIIHGTSRHPQTQGSVERSNQDVENMLRAWMRDNNSTKWAMGCFFVQYSKNTSFHRIIGRSSFRALFGCEPKSSLRSSNIPHDILQHITTEEHLQEVCDGRQTDETQDYSAQVANSSVIILYSNELITLPVPMNASNNITNISTSIQHPSESSNADSNVFLPNSVVMHGSNEITTLENDLRCVVCKDGTSGAHQCCSCLKPVHTICREGIGNEGYGASVLCLMCKREQDIQLERNKSHQGVKGAAEKMINVTAKKLPALDIGDSVFFNVPKIDRGPIDAKNISGKVLDMRHGVINQICTNNGIINNWFNRQELIIKEIPRRNSS</sequence>
<comment type="caution">
    <text evidence="2">The sequence shown here is derived from an EMBL/GenBank/DDBJ whole genome shotgun (WGS) entry which is preliminary data.</text>
</comment>
<dbReference type="OrthoDB" id="2499658at2759"/>
<dbReference type="PROSITE" id="PS50994">
    <property type="entry name" value="INTEGRASE"/>
    <property type="match status" value="1"/>
</dbReference>
<evidence type="ECO:0000313" key="3">
    <source>
        <dbReference type="Proteomes" id="UP000691718"/>
    </source>
</evidence>
<protein>
    <submittedName>
        <fullName evidence="2">(apollo) hypothetical protein</fullName>
    </submittedName>
</protein>
<dbReference type="PANTHER" id="PTHR37984:SF5">
    <property type="entry name" value="PROTEIN NYNRIN-LIKE"/>
    <property type="match status" value="1"/>
</dbReference>
<accession>A0A8S3XCQ3</accession>
<gene>
    <name evidence="2" type="ORF">PAPOLLO_LOCUS16595</name>
</gene>
<feature type="domain" description="Integrase catalytic" evidence="1">
    <location>
        <begin position="84"/>
        <end position="250"/>
    </location>
</feature>
<reference evidence="2" key="1">
    <citation type="submission" date="2021-04" db="EMBL/GenBank/DDBJ databases">
        <authorList>
            <person name="Tunstrom K."/>
        </authorList>
    </citation>
    <scope>NUCLEOTIDE SEQUENCE</scope>
</reference>
<dbReference type="EMBL" id="CAJQZP010001115">
    <property type="protein sequence ID" value="CAG5016958.1"/>
    <property type="molecule type" value="Genomic_DNA"/>
</dbReference>
<dbReference type="InterPro" id="IPR001584">
    <property type="entry name" value="Integrase_cat-core"/>
</dbReference>
<dbReference type="InterPro" id="IPR057560">
    <property type="entry name" value="Znf_SCAND3"/>
</dbReference>
<evidence type="ECO:0000259" key="1">
    <source>
        <dbReference type="PROSITE" id="PS50994"/>
    </source>
</evidence>
<dbReference type="PANTHER" id="PTHR37984">
    <property type="entry name" value="PROTEIN CBG26694"/>
    <property type="match status" value="1"/>
</dbReference>